<dbReference type="AlphaFoldDB" id="A0A4R0HA23"/>
<keyword evidence="1" id="KW-0812">Transmembrane</keyword>
<evidence type="ECO:0000256" key="1">
    <source>
        <dbReference type="SAM" id="Phobius"/>
    </source>
</evidence>
<comment type="caution">
    <text evidence="2">The sequence shown here is derived from an EMBL/GenBank/DDBJ whole genome shotgun (WGS) entry which is preliminary data.</text>
</comment>
<name>A0A4R0HA23_9ACTN</name>
<organism evidence="2 3">
    <name type="scientific">Kribbella soli</name>
    <dbReference type="NCBI Taxonomy" id="1124743"/>
    <lineage>
        <taxon>Bacteria</taxon>
        <taxon>Bacillati</taxon>
        <taxon>Actinomycetota</taxon>
        <taxon>Actinomycetes</taxon>
        <taxon>Propionibacteriales</taxon>
        <taxon>Kribbellaceae</taxon>
        <taxon>Kribbella</taxon>
    </lineage>
</organism>
<accession>A0A4R0HA23</accession>
<feature type="transmembrane region" description="Helical" evidence="1">
    <location>
        <begin position="14"/>
        <end position="36"/>
    </location>
</feature>
<reference evidence="2 3" key="1">
    <citation type="submission" date="2019-02" db="EMBL/GenBank/DDBJ databases">
        <title>Kribbella capetownensis sp. nov. and Kribbella speibonae sp. nov., isolated from soil.</title>
        <authorList>
            <person name="Curtis S.M."/>
            <person name="Norton I."/>
            <person name="Everest G.J."/>
            <person name="Meyers P.R."/>
        </authorList>
    </citation>
    <scope>NUCLEOTIDE SEQUENCE [LARGE SCALE GENOMIC DNA]</scope>
    <source>
        <strain evidence="2 3">KCTC 29219</strain>
    </source>
</reference>
<keyword evidence="3" id="KW-1185">Reference proteome</keyword>
<evidence type="ECO:0000313" key="2">
    <source>
        <dbReference type="EMBL" id="TCC07737.1"/>
    </source>
</evidence>
<protein>
    <submittedName>
        <fullName evidence="2">Uncharacterized protein</fullName>
    </submittedName>
</protein>
<sequence length="315" mass="35634">MSDVYGWFNGLQPAAAAALVSLIVALVTTVATVLIAPSVKYAFDRRLENRKLDLAYRFEQRKALKDHIGRHKGAFLESAEALSGRLQNFHVHEQRGWLELKGKYTGEIAYYPKTFAYRLLLALGTGRVLEREALFIDASVASDDDFSFLKAVKLNALVWRMASLFDQVPYNDEEAEDHFFKDSLASMADSFFEDGKVLSLRQFTTAIAQHEHPYVDVFRFFDGMHAKDGRLRYQRLVCAHLVLMVTLNSFGYDFQQTEQGKLRDVATLLSAPGVRANLIQLIQRMKLERDASFAQLVEILAEPTSISPAYQKPAV</sequence>
<keyword evidence="1" id="KW-1133">Transmembrane helix</keyword>
<proteinExistence type="predicted"/>
<keyword evidence="1" id="KW-0472">Membrane</keyword>
<gene>
    <name evidence="2" type="ORF">E0H45_17415</name>
</gene>
<dbReference type="EMBL" id="SJJZ01000002">
    <property type="protein sequence ID" value="TCC07737.1"/>
    <property type="molecule type" value="Genomic_DNA"/>
</dbReference>
<evidence type="ECO:0000313" key="3">
    <source>
        <dbReference type="Proteomes" id="UP000292346"/>
    </source>
</evidence>
<dbReference type="RefSeq" id="WP_131338497.1">
    <property type="nucleotide sequence ID" value="NZ_SJJZ01000002.1"/>
</dbReference>
<dbReference type="Proteomes" id="UP000292346">
    <property type="component" value="Unassembled WGS sequence"/>
</dbReference>
<dbReference type="OrthoDB" id="5190630at2"/>